<dbReference type="CDD" id="cd02440">
    <property type="entry name" value="AdoMet_MTases"/>
    <property type="match status" value="1"/>
</dbReference>
<dbReference type="SUPFAM" id="SSF46785">
    <property type="entry name" value="Winged helix' DNA-binding domain"/>
    <property type="match status" value="1"/>
</dbReference>
<reference evidence="4" key="1">
    <citation type="journal article" date="2019" name="Int. J. Syst. Evol. Microbiol.">
        <title>The Global Catalogue of Microorganisms (GCM) 10K type strain sequencing project: providing services to taxonomists for standard genome sequencing and annotation.</title>
        <authorList>
            <consortium name="The Broad Institute Genomics Platform"/>
            <consortium name="The Broad Institute Genome Sequencing Center for Infectious Disease"/>
            <person name="Wu L."/>
            <person name="Ma J."/>
        </authorList>
    </citation>
    <scope>NUCLEOTIDE SEQUENCE [LARGE SCALE GENOMIC DNA]</scope>
    <source>
        <strain evidence="4">TBRC 4489</strain>
    </source>
</reference>
<evidence type="ECO:0000259" key="1">
    <source>
        <dbReference type="Pfam" id="PF13649"/>
    </source>
</evidence>
<dbReference type="InterPro" id="IPR036390">
    <property type="entry name" value="WH_DNA-bd_sf"/>
</dbReference>
<feature type="domain" description="Methyltransferase" evidence="1">
    <location>
        <begin position="191"/>
        <end position="286"/>
    </location>
</feature>
<dbReference type="EMBL" id="JBHSBM010000023">
    <property type="protein sequence ID" value="MFC4060779.1"/>
    <property type="molecule type" value="Genomic_DNA"/>
</dbReference>
<proteinExistence type="predicted"/>
<keyword evidence="3" id="KW-0808">Transferase</keyword>
<dbReference type="Pfam" id="PF13649">
    <property type="entry name" value="Methyltransf_25"/>
    <property type="match status" value="1"/>
</dbReference>
<comment type="caution">
    <text evidence="3">The sequence shown here is derived from an EMBL/GenBank/DDBJ whole genome shotgun (WGS) entry which is preliminary data.</text>
</comment>
<dbReference type="InterPro" id="IPR041698">
    <property type="entry name" value="Methyltransf_25"/>
</dbReference>
<dbReference type="EC" id="2.1.1.-" evidence="3"/>
<dbReference type="SUPFAM" id="SSF53335">
    <property type="entry name" value="S-adenosyl-L-methionine-dependent methyltransferases"/>
    <property type="match status" value="1"/>
</dbReference>
<dbReference type="PANTHER" id="PTHR45128">
    <property type="entry name" value="METHYLTRANSFERASE TYPE 11"/>
    <property type="match status" value="1"/>
</dbReference>
<accession>A0ABV8I981</accession>
<feature type="domain" description="S-adenosylmethionine-dependent methyltransferase Rv2258c-like winged HTH" evidence="2">
    <location>
        <begin position="37"/>
        <end position="107"/>
    </location>
</feature>
<dbReference type="Proteomes" id="UP001595850">
    <property type="component" value="Unassembled WGS sequence"/>
</dbReference>
<dbReference type="GO" id="GO:0032259">
    <property type="term" value="P:methylation"/>
    <property type="evidence" value="ECO:0007669"/>
    <property type="project" value="UniProtKB-KW"/>
</dbReference>
<dbReference type="PANTHER" id="PTHR45128:SF2">
    <property type="entry name" value="METHYLTRANSFERASE DOMAIN-CONTAINING PROTEIN"/>
    <property type="match status" value="1"/>
</dbReference>
<protein>
    <submittedName>
        <fullName evidence="3">SAM-dependent methyltransferase</fullName>
        <ecNumber evidence="3">2.1.1.-</ecNumber>
    </submittedName>
</protein>
<keyword evidence="4" id="KW-1185">Reference proteome</keyword>
<dbReference type="Gene3D" id="1.10.10.10">
    <property type="entry name" value="Winged helix-like DNA-binding domain superfamily/Winged helix DNA-binding domain"/>
    <property type="match status" value="1"/>
</dbReference>
<evidence type="ECO:0000313" key="4">
    <source>
        <dbReference type="Proteomes" id="UP001595850"/>
    </source>
</evidence>
<dbReference type="InterPro" id="IPR048711">
    <property type="entry name" value="WHD_Rv2258c"/>
</dbReference>
<dbReference type="InterPro" id="IPR053173">
    <property type="entry name" value="SAM-binding_MTase"/>
</dbReference>
<keyword evidence="3" id="KW-0489">Methyltransferase</keyword>
<dbReference type="GO" id="GO:0008168">
    <property type="term" value="F:methyltransferase activity"/>
    <property type="evidence" value="ECO:0007669"/>
    <property type="project" value="UniProtKB-KW"/>
</dbReference>
<gene>
    <name evidence="3" type="ORF">ACFOWE_20960</name>
</gene>
<organism evidence="3 4">
    <name type="scientific">Planomonospora corallina</name>
    <dbReference type="NCBI Taxonomy" id="1806052"/>
    <lineage>
        <taxon>Bacteria</taxon>
        <taxon>Bacillati</taxon>
        <taxon>Actinomycetota</taxon>
        <taxon>Actinomycetes</taxon>
        <taxon>Streptosporangiales</taxon>
        <taxon>Streptosporangiaceae</taxon>
        <taxon>Planomonospora</taxon>
    </lineage>
</organism>
<evidence type="ECO:0000259" key="2">
    <source>
        <dbReference type="Pfam" id="PF21320"/>
    </source>
</evidence>
<dbReference type="InterPro" id="IPR036388">
    <property type="entry name" value="WH-like_DNA-bd_sf"/>
</dbReference>
<dbReference type="InterPro" id="IPR029063">
    <property type="entry name" value="SAM-dependent_MTases_sf"/>
</dbReference>
<dbReference type="Pfam" id="PF21320">
    <property type="entry name" value="WHD_Rv2258c"/>
    <property type="match status" value="1"/>
</dbReference>
<dbReference type="RefSeq" id="WP_377290342.1">
    <property type="nucleotide sequence ID" value="NZ_JBHSBM010000023.1"/>
</dbReference>
<name>A0ABV8I981_9ACTN</name>
<sequence length="369" mass="39377">MTTPHTTASPQAGADRGALLAERLFDSAVGALELFSVYLGTELGLYRALERNGPLTPAELAEHAGIAPRYAREWLEQQAVAGLLEADGGRDAGERRYRLDPAHARVLLHADDPAHVAPFAHLLAGIGGVLPLVAGAYRTGEGVPYGAYGQAFRHGQGRINRPAFTHELPAAWLAALPDVVARLRAAPRPRIADVGCGQGWSTLAVARAFPNAEVEGIDLDEASIAEAREQAERAGLADRIRLTRADAASMAGSGPYDLVLILEALHDFPRPVEALRAVRAALAPGGAVLVADERVADRFTAPGDKVERMMYGWSVTHCLPTQLVEQPSAATGTVLRADVLRAYAAEAGFRRCAVLPVDNDFLRLYRLDG</sequence>
<dbReference type="Gene3D" id="3.40.50.150">
    <property type="entry name" value="Vaccinia Virus protein VP39"/>
    <property type="match status" value="1"/>
</dbReference>
<evidence type="ECO:0000313" key="3">
    <source>
        <dbReference type="EMBL" id="MFC4060779.1"/>
    </source>
</evidence>